<comment type="similarity">
    <text evidence="2">Belongs to the TonB family.</text>
</comment>
<reference evidence="12 13" key="1">
    <citation type="submission" date="2009-06" db="EMBL/GenBank/DDBJ databases">
        <title>Complete sequence of Desulfovibrio salexigens DSM 2638.</title>
        <authorList>
            <consortium name="US DOE Joint Genome Institute"/>
            <person name="Lucas S."/>
            <person name="Copeland A."/>
            <person name="Lapidus A."/>
            <person name="Glavina del Rio T."/>
            <person name="Tice H."/>
            <person name="Bruce D."/>
            <person name="Goodwin L."/>
            <person name="Pitluck S."/>
            <person name="Munk A.C."/>
            <person name="Brettin T."/>
            <person name="Detter J.C."/>
            <person name="Han C."/>
            <person name="Tapia R."/>
            <person name="Larimer F."/>
            <person name="Land M."/>
            <person name="Hauser L."/>
            <person name="Kyrpides N."/>
            <person name="Anderson I."/>
            <person name="Wall J.D."/>
            <person name="Arkin A.P."/>
            <person name="Dehal P."/>
            <person name="Chivian D."/>
            <person name="Giles B."/>
            <person name="Hazen T.C."/>
        </authorList>
    </citation>
    <scope>NUCLEOTIDE SEQUENCE [LARGE SCALE GENOMIC DNA]</scope>
    <source>
        <strain evidence="13">ATCC 14822 / DSM 2638 / NCIMB 8403 / VKM B-1763</strain>
    </source>
</reference>
<evidence type="ECO:0000256" key="7">
    <source>
        <dbReference type="ARBA" id="ARBA00022927"/>
    </source>
</evidence>
<dbReference type="AlphaFoldDB" id="C6BY05"/>
<dbReference type="OrthoDB" id="5461359at2"/>
<evidence type="ECO:0000256" key="1">
    <source>
        <dbReference type="ARBA" id="ARBA00004383"/>
    </source>
</evidence>
<dbReference type="GO" id="GO:0098797">
    <property type="term" value="C:plasma membrane protein complex"/>
    <property type="evidence" value="ECO:0007669"/>
    <property type="project" value="TreeGrafter"/>
</dbReference>
<evidence type="ECO:0000256" key="9">
    <source>
        <dbReference type="ARBA" id="ARBA00023136"/>
    </source>
</evidence>
<dbReference type="Gene3D" id="3.30.1150.10">
    <property type="match status" value="1"/>
</dbReference>
<evidence type="ECO:0000313" key="13">
    <source>
        <dbReference type="Proteomes" id="UP000002601"/>
    </source>
</evidence>
<dbReference type="InterPro" id="IPR037682">
    <property type="entry name" value="TonB_C"/>
</dbReference>
<feature type="compositionally biased region" description="Basic residues" evidence="10">
    <location>
        <begin position="99"/>
        <end position="108"/>
    </location>
</feature>
<feature type="region of interest" description="Disordered" evidence="10">
    <location>
        <begin position="77"/>
        <end position="170"/>
    </location>
</feature>
<dbReference type="Pfam" id="PF13103">
    <property type="entry name" value="TonB_2"/>
    <property type="match status" value="1"/>
</dbReference>
<sequence length="315" mass="33693">MKIIGLFISLLLHAGLIFLALTWSISPPVKISLDMPVYKVDLVSLAPLPAAPVVKKAPAPKAAAKLSKPNAVAIPEAKPKVVPKAKPETVKAPAPKPAPKPKPKPKAKPKPDTTKISPKKIETTSKKKPAKKAEKPVEKKTPPKKEVAEKTPPKKVEKKKVEKKPEVSAEDALAADLASLAEIVEKQEKAERQAVASDLASLTESAKATAVTGSADGTAGASGLVQVYASIVKEAVRKNWRYPVFGQKQNLMARVQIQLKSSGEISNIKLLDSSGNVDFDDSVLTALRDTEVLPKPPGTSIRNIIVNFNLHDLDQ</sequence>
<dbReference type="PRINTS" id="PR01217">
    <property type="entry name" value="PRICHEXTENSN"/>
</dbReference>
<dbReference type="GO" id="GO:0055085">
    <property type="term" value="P:transmembrane transport"/>
    <property type="evidence" value="ECO:0007669"/>
    <property type="project" value="InterPro"/>
</dbReference>
<dbReference type="KEGG" id="dsa:Desal_2479"/>
<comment type="subcellular location">
    <subcellularLocation>
        <location evidence="1">Cell inner membrane</location>
        <topology evidence="1">Single-pass membrane protein</topology>
        <orientation evidence="1">Periplasmic side</orientation>
    </subcellularLocation>
</comment>
<keyword evidence="7" id="KW-0653">Protein transport</keyword>
<dbReference type="EMBL" id="CP001649">
    <property type="protein sequence ID" value="ACS80535.1"/>
    <property type="molecule type" value="Genomic_DNA"/>
</dbReference>
<name>C6BY05_MARSD</name>
<evidence type="ECO:0000256" key="8">
    <source>
        <dbReference type="ARBA" id="ARBA00022989"/>
    </source>
</evidence>
<keyword evidence="5" id="KW-0997">Cell inner membrane</keyword>
<organism evidence="12 13">
    <name type="scientific">Maridesulfovibrio salexigens (strain ATCC 14822 / DSM 2638 / NCIMB 8403 / VKM B-1763)</name>
    <name type="common">Desulfovibrio salexigens</name>
    <dbReference type="NCBI Taxonomy" id="526222"/>
    <lineage>
        <taxon>Bacteria</taxon>
        <taxon>Pseudomonadati</taxon>
        <taxon>Thermodesulfobacteriota</taxon>
        <taxon>Desulfovibrionia</taxon>
        <taxon>Desulfovibrionales</taxon>
        <taxon>Desulfovibrionaceae</taxon>
        <taxon>Maridesulfovibrio</taxon>
    </lineage>
</organism>
<dbReference type="InterPro" id="IPR051045">
    <property type="entry name" value="TonB-dependent_transducer"/>
</dbReference>
<dbReference type="Proteomes" id="UP000002601">
    <property type="component" value="Chromosome"/>
</dbReference>
<dbReference type="InterPro" id="IPR006260">
    <property type="entry name" value="TonB/TolA_C"/>
</dbReference>
<keyword evidence="6" id="KW-0812">Transmembrane</keyword>
<evidence type="ECO:0000256" key="4">
    <source>
        <dbReference type="ARBA" id="ARBA00022475"/>
    </source>
</evidence>
<dbReference type="SUPFAM" id="SSF74653">
    <property type="entry name" value="TolA/TonB C-terminal domain"/>
    <property type="match status" value="1"/>
</dbReference>
<dbReference type="HOGENOM" id="CLU_070019_0_0_7"/>
<evidence type="ECO:0000256" key="10">
    <source>
        <dbReference type="SAM" id="MobiDB-lite"/>
    </source>
</evidence>
<keyword evidence="4" id="KW-1003">Cell membrane</keyword>
<keyword evidence="9" id="KW-0472">Membrane</keyword>
<dbReference type="STRING" id="526222.Desal_2479"/>
<dbReference type="RefSeq" id="WP_015852351.1">
    <property type="nucleotide sequence ID" value="NC_012881.1"/>
</dbReference>
<evidence type="ECO:0000256" key="5">
    <source>
        <dbReference type="ARBA" id="ARBA00022519"/>
    </source>
</evidence>
<dbReference type="PANTHER" id="PTHR33446:SF2">
    <property type="entry name" value="PROTEIN TONB"/>
    <property type="match status" value="1"/>
</dbReference>
<evidence type="ECO:0000256" key="2">
    <source>
        <dbReference type="ARBA" id="ARBA00006555"/>
    </source>
</evidence>
<accession>C6BY05</accession>
<keyword evidence="8" id="KW-1133">Transmembrane helix</keyword>
<dbReference type="GO" id="GO:0031992">
    <property type="term" value="F:energy transducer activity"/>
    <property type="evidence" value="ECO:0007669"/>
    <property type="project" value="TreeGrafter"/>
</dbReference>
<feature type="domain" description="TonB C-terminal" evidence="11">
    <location>
        <begin position="227"/>
        <end position="315"/>
    </location>
</feature>
<evidence type="ECO:0000259" key="11">
    <source>
        <dbReference type="PROSITE" id="PS52015"/>
    </source>
</evidence>
<evidence type="ECO:0000256" key="6">
    <source>
        <dbReference type="ARBA" id="ARBA00022692"/>
    </source>
</evidence>
<evidence type="ECO:0000313" key="12">
    <source>
        <dbReference type="EMBL" id="ACS80535.1"/>
    </source>
</evidence>
<gene>
    <name evidence="12" type="ordered locus">Desal_2479</name>
</gene>
<proteinExistence type="inferred from homology"/>
<feature type="compositionally biased region" description="Basic and acidic residues" evidence="10">
    <location>
        <begin position="109"/>
        <end position="167"/>
    </location>
</feature>
<dbReference type="NCBIfam" id="TIGR01352">
    <property type="entry name" value="tonB_Cterm"/>
    <property type="match status" value="1"/>
</dbReference>
<protein>
    <submittedName>
        <fullName evidence="12">Protein TolA</fullName>
    </submittedName>
</protein>
<dbReference type="PROSITE" id="PS52015">
    <property type="entry name" value="TONB_CTD"/>
    <property type="match status" value="1"/>
</dbReference>
<evidence type="ECO:0000256" key="3">
    <source>
        <dbReference type="ARBA" id="ARBA00022448"/>
    </source>
</evidence>
<keyword evidence="13" id="KW-1185">Reference proteome</keyword>
<dbReference type="eggNOG" id="COG0810">
    <property type="taxonomic scope" value="Bacteria"/>
</dbReference>
<dbReference type="PANTHER" id="PTHR33446">
    <property type="entry name" value="PROTEIN TONB-RELATED"/>
    <property type="match status" value="1"/>
</dbReference>
<dbReference type="GO" id="GO:0015031">
    <property type="term" value="P:protein transport"/>
    <property type="evidence" value="ECO:0007669"/>
    <property type="project" value="UniProtKB-KW"/>
</dbReference>
<keyword evidence="3" id="KW-0813">Transport</keyword>